<comment type="caution">
    <text evidence="1">The sequence shown here is derived from an EMBL/GenBank/DDBJ whole genome shotgun (WGS) entry which is preliminary data.</text>
</comment>
<evidence type="ECO:0000313" key="2">
    <source>
        <dbReference type="Proteomes" id="UP000324222"/>
    </source>
</evidence>
<dbReference type="EMBL" id="VSRR010095629">
    <property type="protein sequence ID" value="MPC93655.1"/>
    <property type="molecule type" value="Genomic_DNA"/>
</dbReference>
<organism evidence="1 2">
    <name type="scientific">Portunus trituberculatus</name>
    <name type="common">Swimming crab</name>
    <name type="synonym">Neptunus trituberculatus</name>
    <dbReference type="NCBI Taxonomy" id="210409"/>
    <lineage>
        <taxon>Eukaryota</taxon>
        <taxon>Metazoa</taxon>
        <taxon>Ecdysozoa</taxon>
        <taxon>Arthropoda</taxon>
        <taxon>Crustacea</taxon>
        <taxon>Multicrustacea</taxon>
        <taxon>Malacostraca</taxon>
        <taxon>Eumalacostraca</taxon>
        <taxon>Eucarida</taxon>
        <taxon>Decapoda</taxon>
        <taxon>Pleocyemata</taxon>
        <taxon>Brachyura</taxon>
        <taxon>Eubrachyura</taxon>
        <taxon>Portunoidea</taxon>
        <taxon>Portunidae</taxon>
        <taxon>Portuninae</taxon>
        <taxon>Portunus</taxon>
    </lineage>
</organism>
<keyword evidence="2" id="KW-1185">Reference proteome</keyword>
<name>A0A5B7JGF0_PORTR</name>
<evidence type="ECO:0000313" key="1">
    <source>
        <dbReference type="EMBL" id="MPC93655.1"/>
    </source>
</evidence>
<accession>A0A5B7JGF0</accession>
<reference evidence="1 2" key="1">
    <citation type="submission" date="2019-05" db="EMBL/GenBank/DDBJ databases">
        <title>Another draft genome of Portunus trituberculatus and its Hox gene families provides insights of decapod evolution.</title>
        <authorList>
            <person name="Jeong J.-H."/>
            <person name="Song I."/>
            <person name="Kim S."/>
            <person name="Choi T."/>
            <person name="Kim D."/>
            <person name="Ryu S."/>
            <person name="Kim W."/>
        </authorList>
    </citation>
    <scope>NUCLEOTIDE SEQUENCE [LARGE SCALE GENOMIC DNA]</scope>
    <source>
        <tissue evidence="1">Muscle</tissue>
    </source>
</reference>
<gene>
    <name evidence="1" type="ORF">E2C01_088792</name>
</gene>
<sequence length="62" mass="7190">MPGGKVTQHDHESLPTTCSKQLDTRLTRRDGRWRVVFSIWSSFIDDLVVGVYNKYVDSTSFR</sequence>
<proteinExistence type="predicted"/>
<protein>
    <submittedName>
        <fullName evidence="1">Uncharacterized protein</fullName>
    </submittedName>
</protein>
<dbReference type="AlphaFoldDB" id="A0A5B7JGF0"/>
<dbReference type="Proteomes" id="UP000324222">
    <property type="component" value="Unassembled WGS sequence"/>
</dbReference>